<keyword evidence="2" id="KW-1185">Reference proteome</keyword>
<sequence length="76" mass="8827">MSMATYPDLGRHGFNDMMSSVWNNTGSRVNLINHDDRNKRSNGHRYDKTLVRVQQGQVLDSLGRYNKQVDPVKRFC</sequence>
<name>A0A2T0MQK0_9ACTN</name>
<gene>
    <name evidence="1" type="ORF">B0I32_117175</name>
</gene>
<reference evidence="1 2" key="1">
    <citation type="submission" date="2018-03" db="EMBL/GenBank/DDBJ databases">
        <title>Genomic Encyclopedia of Type Strains, Phase III (KMG-III): the genomes of soil and plant-associated and newly described type strains.</title>
        <authorList>
            <person name="Whitman W."/>
        </authorList>
    </citation>
    <scope>NUCLEOTIDE SEQUENCE [LARGE SCALE GENOMIC DNA]</scope>
    <source>
        <strain evidence="1 2">CGMCC 4.7104</strain>
    </source>
</reference>
<protein>
    <submittedName>
        <fullName evidence="1">Uncharacterized protein</fullName>
    </submittedName>
</protein>
<organism evidence="1 2">
    <name type="scientific">Nonomuraea fuscirosea</name>
    <dbReference type="NCBI Taxonomy" id="1291556"/>
    <lineage>
        <taxon>Bacteria</taxon>
        <taxon>Bacillati</taxon>
        <taxon>Actinomycetota</taxon>
        <taxon>Actinomycetes</taxon>
        <taxon>Streptosporangiales</taxon>
        <taxon>Streptosporangiaceae</taxon>
        <taxon>Nonomuraea</taxon>
    </lineage>
</organism>
<dbReference type="EMBL" id="PVNG01000017">
    <property type="protein sequence ID" value="PRX60408.1"/>
    <property type="molecule type" value="Genomic_DNA"/>
</dbReference>
<dbReference type="AlphaFoldDB" id="A0A2T0MQK0"/>
<proteinExistence type="predicted"/>
<accession>A0A2T0MQK0</accession>
<evidence type="ECO:0000313" key="2">
    <source>
        <dbReference type="Proteomes" id="UP000238312"/>
    </source>
</evidence>
<evidence type="ECO:0000313" key="1">
    <source>
        <dbReference type="EMBL" id="PRX60408.1"/>
    </source>
</evidence>
<comment type="caution">
    <text evidence="1">The sequence shown here is derived from an EMBL/GenBank/DDBJ whole genome shotgun (WGS) entry which is preliminary data.</text>
</comment>
<dbReference type="Proteomes" id="UP000238312">
    <property type="component" value="Unassembled WGS sequence"/>
</dbReference>